<organism evidence="4 5">
    <name type="scientific">Francisella halioticida</name>
    <dbReference type="NCBI Taxonomy" id="549298"/>
    <lineage>
        <taxon>Bacteria</taxon>
        <taxon>Pseudomonadati</taxon>
        <taxon>Pseudomonadota</taxon>
        <taxon>Gammaproteobacteria</taxon>
        <taxon>Thiotrichales</taxon>
        <taxon>Francisellaceae</taxon>
        <taxon>Francisella</taxon>
    </lineage>
</organism>
<keyword evidence="2 4" id="KW-0503">Monooxygenase</keyword>
<dbReference type="Gene3D" id="3.50.50.60">
    <property type="entry name" value="FAD/NAD(P)-binding domain"/>
    <property type="match status" value="1"/>
</dbReference>
<dbReference type="RefSeq" id="WP_088773036.1">
    <property type="nucleotide sequence ID" value="NZ_AP023082.1"/>
</dbReference>
<dbReference type="SUPFAM" id="SSF51905">
    <property type="entry name" value="FAD/NAD(P)-binding domain"/>
    <property type="match status" value="1"/>
</dbReference>
<evidence type="ECO:0000313" key="5">
    <source>
        <dbReference type="Proteomes" id="UP000249910"/>
    </source>
</evidence>
<evidence type="ECO:0000256" key="2">
    <source>
        <dbReference type="ARBA" id="ARBA00023033"/>
    </source>
</evidence>
<dbReference type="InterPro" id="IPR002938">
    <property type="entry name" value="FAD-bd"/>
</dbReference>
<dbReference type="Proteomes" id="UP000249910">
    <property type="component" value="Chromosome"/>
</dbReference>
<keyword evidence="5" id="KW-1185">Reference proteome</keyword>
<proteinExistence type="predicted"/>
<dbReference type="InterPro" id="IPR036188">
    <property type="entry name" value="FAD/NAD-bd_sf"/>
</dbReference>
<evidence type="ECO:0000259" key="3">
    <source>
        <dbReference type="Pfam" id="PF01494"/>
    </source>
</evidence>
<dbReference type="InterPro" id="IPR050493">
    <property type="entry name" value="FAD-dep_Monooxygenase_BioMet"/>
</dbReference>
<accession>A0ABM6M164</accession>
<sequence length="369" mass="41723">MRILIVGAGIAGLSMARALKKYDIDTTIVEKQLSISQSGLGIALPANATKALEYLGLKEQTLSLSYKVDEILYSKPSGELLSKASLNQGSLAYSEFVALMRKDLIKVLNSSDFKIHFGCSIEFLEDQNGKVFTKFTNGEENVWDLVIAADGINSIVRELSFKQNKPKEFNIKTWRFLADLSMDNIQPNYYIGRDTAFMIYPISSSKVYCYAHQCNSIKNDFTLEETFREYCQTVRDIIAGVNDKNIVCGKLKSVNNIEFYKGNIAFIGDASSACSPMLQQGAASALEDAIILAHLLSNNSVEIALSKYKKNRNERVSWIVNKSDYPIRKIENGTSFLFYLFRNQIIKRRGPINIQYWKELFKEDPLTFF</sequence>
<gene>
    <name evidence="4" type="ORF">CDV26_09270</name>
</gene>
<dbReference type="Pfam" id="PF01494">
    <property type="entry name" value="FAD_binding_3"/>
    <property type="match status" value="1"/>
</dbReference>
<dbReference type="PANTHER" id="PTHR13789:SF309">
    <property type="entry name" value="PUTATIVE (AFU_ORTHOLOGUE AFUA_6G14510)-RELATED"/>
    <property type="match status" value="1"/>
</dbReference>
<feature type="domain" description="FAD-binding" evidence="3">
    <location>
        <begin position="3"/>
        <end position="320"/>
    </location>
</feature>
<protein>
    <submittedName>
        <fullName evidence="4">Monooxygenase</fullName>
    </submittedName>
</protein>
<evidence type="ECO:0000256" key="1">
    <source>
        <dbReference type="ARBA" id="ARBA00023002"/>
    </source>
</evidence>
<evidence type="ECO:0000313" key="4">
    <source>
        <dbReference type="EMBL" id="ASG68556.1"/>
    </source>
</evidence>
<name>A0ABM6M164_9GAMM</name>
<dbReference type="PRINTS" id="PR00420">
    <property type="entry name" value="RNGMNOXGNASE"/>
</dbReference>
<dbReference type="GO" id="GO:0004497">
    <property type="term" value="F:monooxygenase activity"/>
    <property type="evidence" value="ECO:0007669"/>
    <property type="project" value="UniProtKB-KW"/>
</dbReference>
<dbReference type="PANTHER" id="PTHR13789">
    <property type="entry name" value="MONOOXYGENASE"/>
    <property type="match status" value="1"/>
</dbReference>
<reference evidence="4 5" key="1">
    <citation type="submission" date="2017-06" db="EMBL/GenBank/DDBJ databases">
        <title>Complete genome of Francisella halioticida.</title>
        <authorList>
            <person name="Sjodin A."/>
        </authorList>
    </citation>
    <scope>NUCLEOTIDE SEQUENCE [LARGE SCALE GENOMIC DNA]</scope>
    <source>
        <strain evidence="4 5">DSM 23729</strain>
    </source>
</reference>
<keyword evidence="1" id="KW-0560">Oxidoreductase</keyword>
<dbReference type="EMBL" id="CP022132">
    <property type="protein sequence ID" value="ASG68556.1"/>
    <property type="molecule type" value="Genomic_DNA"/>
</dbReference>